<comment type="function">
    <text evidence="1">Has a role in nuclear-cytoplasmic transport of proteins and mRNAs.</text>
</comment>
<evidence type="ECO:0000313" key="3">
    <source>
        <dbReference type="EMBL" id="KAF1959874.1"/>
    </source>
</evidence>
<dbReference type="OrthoDB" id="6507044at2759"/>
<dbReference type="Pfam" id="PF02136">
    <property type="entry name" value="NTF2"/>
    <property type="match status" value="1"/>
</dbReference>
<dbReference type="PROSITE" id="PS50177">
    <property type="entry name" value="NTF2_DOMAIN"/>
    <property type="match status" value="1"/>
</dbReference>
<dbReference type="GO" id="GO:0051028">
    <property type="term" value="P:mRNA transport"/>
    <property type="evidence" value="ECO:0007669"/>
    <property type="project" value="UniProtKB-UniRule"/>
</dbReference>
<comment type="subcellular location">
    <subcellularLocation>
        <location evidence="1">Cytoplasm</location>
    </subcellularLocation>
    <subcellularLocation>
        <location evidence="1">Nucleus</location>
    </subcellularLocation>
</comment>
<feature type="domain" description="NTF2" evidence="2">
    <location>
        <begin position="6"/>
        <end position="126"/>
    </location>
</feature>
<dbReference type="Proteomes" id="UP000800035">
    <property type="component" value="Unassembled WGS sequence"/>
</dbReference>
<dbReference type="GO" id="GO:0006913">
    <property type="term" value="P:nucleocytoplasmic transport"/>
    <property type="evidence" value="ECO:0007669"/>
    <property type="project" value="UniProtKB-UniRule"/>
</dbReference>
<proteinExistence type="predicted"/>
<dbReference type="GO" id="GO:0005737">
    <property type="term" value="C:cytoplasm"/>
    <property type="evidence" value="ECO:0007669"/>
    <property type="project" value="UniProtKB-SubCell"/>
</dbReference>
<keyword evidence="1" id="KW-0653">Protein transport</keyword>
<keyword evidence="4" id="KW-1185">Reference proteome</keyword>
<keyword evidence="1" id="KW-0539">Nucleus</keyword>
<dbReference type="AlphaFoldDB" id="A0A6A5U5C0"/>
<evidence type="ECO:0000259" key="2">
    <source>
        <dbReference type="PROSITE" id="PS50177"/>
    </source>
</evidence>
<evidence type="ECO:0000313" key="4">
    <source>
        <dbReference type="Proteomes" id="UP000800035"/>
    </source>
</evidence>
<dbReference type="Gene3D" id="3.10.450.50">
    <property type="match status" value="1"/>
</dbReference>
<keyword evidence="1" id="KW-0963">Cytoplasm</keyword>
<name>A0A6A5U5C0_9PLEO</name>
<organism evidence="3 4">
    <name type="scientific">Byssothecium circinans</name>
    <dbReference type="NCBI Taxonomy" id="147558"/>
    <lineage>
        <taxon>Eukaryota</taxon>
        <taxon>Fungi</taxon>
        <taxon>Dikarya</taxon>
        <taxon>Ascomycota</taxon>
        <taxon>Pezizomycotina</taxon>
        <taxon>Dothideomycetes</taxon>
        <taxon>Pleosporomycetidae</taxon>
        <taxon>Pleosporales</taxon>
        <taxon>Massarineae</taxon>
        <taxon>Massarinaceae</taxon>
        <taxon>Byssothecium</taxon>
    </lineage>
</organism>
<dbReference type="InterPro" id="IPR018222">
    <property type="entry name" value="Nuclear_transport_factor_2_euk"/>
</dbReference>
<dbReference type="InterPro" id="IPR002075">
    <property type="entry name" value="NTF2_dom"/>
</dbReference>
<accession>A0A6A5U5C0</accession>
<keyword evidence="1" id="KW-0813">Transport</keyword>
<dbReference type="GO" id="GO:0005634">
    <property type="term" value="C:nucleus"/>
    <property type="evidence" value="ECO:0007669"/>
    <property type="project" value="UniProtKB-SubCell"/>
</dbReference>
<dbReference type="SUPFAM" id="SSF54427">
    <property type="entry name" value="NTF2-like"/>
    <property type="match status" value="1"/>
</dbReference>
<dbReference type="InterPro" id="IPR045875">
    <property type="entry name" value="NTF2"/>
</dbReference>
<dbReference type="CDD" id="cd00780">
    <property type="entry name" value="NTF2"/>
    <property type="match status" value="1"/>
</dbReference>
<evidence type="ECO:0000256" key="1">
    <source>
        <dbReference type="RuleBase" id="RU369002"/>
    </source>
</evidence>
<reference evidence="3" key="1">
    <citation type="journal article" date="2020" name="Stud. Mycol.">
        <title>101 Dothideomycetes genomes: a test case for predicting lifestyles and emergence of pathogens.</title>
        <authorList>
            <person name="Haridas S."/>
            <person name="Albert R."/>
            <person name="Binder M."/>
            <person name="Bloem J."/>
            <person name="Labutti K."/>
            <person name="Salamov A."/>
            <person name="Andreopoulos B."/>
            <person name="Baker S."/>
            <person name="Barry K."/>
            <person name="Bills G."/>
            <person name="Bluhm B."/>
            <person name="Cannon C."/>
            <person name="Castanera R."/>
            <person name="Culley D."/>
            <person name="Daum C."/>
            <person name="Ezra D."/>
            <person name="Gonzalez J."/>
            <person name="Henrissat B."/>
            <person name="Kuo A."/>
            <person name="Liang C."/>
            <person name="Lipzen A."/>
            <person name="Lutzoni F."/>
            <person name="Magnuson J."/>
            <person name="Mondo S."/>
            <person name="Nolan M."/>
            <person name="Ohm R."/>
            <person name="Pangilinan J."/>
            <person name="Park H.-J."/>
            <person name="Ramirez L."/>
            <person name="Alfaro M."/>
            <person name="Sun H."/>
            <person name="Tritt A."/>
            <person name="Yoshinaga Y."/>
            <person name="Zwiers L.-H."/>
            <person name="Turgeon B."/>
            <person name="Goodwin S."/>
            <person name="Spatafora J."/>
            <person name="Crous P."/>
            <person name="Grigoriev I."/>
        </authorList>
    </citation>
    <scope>NUCLEOTIDE SEQUENCE</scope>
    <source>
        <strain evidence="3">CBS 675.92</strain>
    </source>
</reference>
<protein>
    <recommendedName>
        <fullName evidence="1">NTF2-related export protein</fullName>
    </recommendedName>
</protein>
<gene>
    <name evidence="3" type="ORF">CC80DRAFT_489935</name>
</gene>
<sequence>MDFKQEALSFVAKYYQQFDSDRSGLAKRFYADTSMLTFSKDSVQGVAAIHEKFTNLAFTEQLIHKIEENDIDIQPCAEDGILILVTGKLQEFGQPMPLCFVQTFQIKYRGATEPEQWYIFNDMFQIVWPAA</sequence>
<dbReference type="PANTHER" id="PTHR12612">
    <property type="entry name" value="NUCLEAR TRANSPORT FACTOR 2"/>
    <property type="match status" value="1"/>
</dbReference>
<dbReference type="GO" id="GO:0015031">
    <property type="term" value="P:protein transport"/>
    <property type="evidence" value="ECO:0007669"/>
    <property type="project" value="UniProtKB-KW"/>
</dbReference>
<dbReference type="EMBL" id="ML976984">
    <property type="protein sequence ID" value="KAF1959874.1"/>
    <property type="molecule type" value="Genomic_DNA"/>
</dbReference>
<dbReference type="InterPro" id="IPR032710">
    <property type="entry name" value="NTF2-like_dom_sf"/>
</dbReference>